<reference evidence="1 2" key="1">
    <citation type="submission" date="2021-06" db="EMBL/GenBank/DDBJ databases">
        <title>Caerostris extrusa draft genome.</title>
        <authorList>
            <person name="Kono N."/>
            <person name="Arakawa K."/>
        </authorList>
    </citation>
    <scope>NUCLEOTIDE SEQUENCE [LARGE SCALE GENOMIC DNA]</scope>
</reference>
<dbReference type="EMBL" id="BPLR01003554">
    <property type="protein sequence ID" value="GIX85890.1"/>
    <property type="molecule type" value="Genomic_DNA"/>
</dbReference>
<evidence type="ECO:0000313" key="1">
    <source>
        <dbReference type="EMBL" id="GIX85890.1"/>
    </source>
</evidence>
<evidence type="ECO:0000313" key="2">
    <source>
        <dbReference type="Proteomes" id="UP001054945"/>
    </source>
</evidence>
<protein>
    <submittedName>
        <fullName evidence="1">Uncharacterized protein</fullName>
    </submittedName>
</protein>
<proteinExistence type="predicted"/>
<accession>A0AAV4NNN1</accession>
<organism evidence="1 2">
    <name type="scientific">Caerostris extrusa</name>
    <name type="common">Bark spider</name>
    <name type="synonym">Caerostris bankana</name>
    <dbReference type="NCBI Taxonomy" id="172846"/>
    <lineage>
        <taxon>Eukaryota</taxon>
        <taxon>Metazoa</taxon>
        <taxon>Ecdysozoa</taxon>
        <taxon>Arthropoda</taxon>
        <taxon>Chelicerata</taxon>
        <taxon>Arachnida</taxon>
        <taxon>Araneae</taxon>
        <taxon>Araneomorphae</taxon>
        <taxon>Entelegynae</taxon>
        <taxon>Araneoidea</taxon>
        <taxon>Araneidae</taxon>
        <taxon>Caerostris</taxon>
    </lineage>
</organism>
<dbReference type="Proteomes" id="UP001054945">
    <property type="component" value="Unassembled WGS sequence"/>
</dbReference>
<keyword evidence="2" id="KW-1185">Reference proteome</keyword>
<dbReference type="AlphaFoldDB" id="A0AAV4NNN1"/>
<comment type="caution">
    <text evidence="1">The sequence shown here is derived from an EMBL/GenBank/DDBJ whole genome shotgun (WGS) entry which is preliminary data.</text>
</comment>
<sequence length="116" mass="12934">MKYPGTTGSLKSVVPFGSFVVAKIDLAFQYNPACTQTAKSKSVPHNCFKVWPNLRHEISRDAWIPKSVDPFGKSFLIPIQSLVRLRETAASDISITMGDFEDDCSVSYVFLSIQEE</sequence>
<name>A0AAV4NNN1_CAEEX</name>
<gene>
    <name evidence="1" type="ORF">CEXT_383241</name>
</gene>